<dbReference type="EMBL" id="CP003422">
    <property type="protein sequence ID" value="AFH62301.1"/>
    <property type="molecule type" value="Genomic_DNA"/>
</dbReference>
<dbReference type="OrthoDB" id="6960201at2"/>
<accession>I0BIV4</accession>
<organism evidence="1 2">
    <name type="scientific">Paenibacillus mucilaginosus K02</name>
    <dbReference type="NCBI Taxonomy" id="997761"/>
    <lineage>
        <taxon>Bacteria</taxon>
        <taxon>Bacillati</taxon>
        <taxon>Bacillota</taxon>
        <taxon>Bacilli</taxon>
        <taxon>Bacillales</taxon>
        <taxon>Paenibacillaceae</taxon>
        <taxon>Paenibacillus</taxon>
    </lineage>
</organism>
<dbReference type="RefSeq" id="WP_014650914.1">
    <property type="nucleotide sequence ID" value="NC_017672.3"/>
</dbReference>
<evidence type="ECO:0008006" key="3">
    <source>
        <dbReference type="Google" id="ProtNLM"/>
    </source>
</evidence>
<reference evidence="1 2" key="1">
    <citation type="submission" date="2013-06" db="EMBL/GenBank/DDBJ databases">
        <title>Complete genome sequence of Paenibacillus mucilaginosus K02.</title>
        <authorList>
            <person name="Xiao B."/>
            <person name="Sun L."/>
            <person name="Xiao L."/>
            <person name="Lian B."/>
        </authorList>
    </citation>
    <scope>NUCLEOTIDE SEQUENCE [LARGE SCALE GENOMIC DNA]</scope>
    <source>
        <strain evidence="1 2">K02</strain>
    </source>
</reference>
<dbReference type="HOGENOM" id="CLU_139712_2_0_9"/>
<dbReference type="InterPro" id="IPR019650">
    <property type="entry name" value="DUF2513"/>
</dbReference>
<gene>
    <name evidence="1" type="ORF">B2K_16495</name>
</gene>
<protein>
    <recommendedName>
        <fullName evidence="3">DUF2513 domain-containing protein</fullName>
    </recommendedName>
</protein>
<sequence>MKRDMDLIIQILKVIEEYKTPTNNIVVQLDGYEDEEKDEIVQGHCVLLRDAGFIEGKVGYQPYTFTVTHMTWEGHEFLDLARNDTVVEKAKSVAKQKGLEFSSLPLDIAKDFLSSTFKSMIGL</sequence>
<evidence type="ECO:0000313" key="2">
    <source>
        <dbReference type="Proteomes" id="UP000007392"/>
    </source>
</evidence>
<name>I0BIV4_9BACL</name>
<dbReference type="AlphaFoldDB" id="I0BIV4"/>
<evidence type="ECO:0000313" key="1">
    <source>
        <dbReference type="EMBL" id="AFH62301.1"/>
    </source>
</evidence>
<dbReference type="KEGG" id="pmw:B2K_16495"/>
<dbReference type="Proteomes" id="UP000007392">
    <property type="component" value="Chromosome"/>
</dbReference>
<dbReference type="Pfam" id="PF10711">
    <property type="entry name" value="DUF2513"/>
    <property type="match status" value="1"/>
</dbReference>
<proteinExistence type="predicted"/>